<dbReference type="PANTHER" id="PTHR21327:SF18">
    <property type="entry name" value="3,4-DIHYDROXY-2-BUTANONE 4-PHOSPHATE SYNTHASE"/>
    <property type="match status" value="1"/>
</dbReference>
<comment type="pathway">
    <text evidence="2 7">Cofactor biosynthesis; riboflavin biosynthesis; 2-hydroxy-3-oxobutyl phosphate from D-ribulose 5-phosphate: step 1/1.</text>
</comment>
<dbReference type="GO" id="GO:0046872">
    <property type="term" value="F:metal ion binding"/>
    <property type="evidence" value="ECO:0007669"/>
    <property type="project" value="UniProtKB-KW"/>
</dbReference>
<dbReference type="UniPathway" id="UPA00275">
    <property type="reaction ID" value="UER00399"/>
</dbReference>
<comment type="catalytic activity">
    <reaction evidence="7">
        <text>D-ribulose 5-phosphate = (2S)-2-hydroxy-3-oxobutyl phosphate + formate + H(+)</text>
        <dbReference type="Rhea" id="RHEA:18457"/>
        <dbReference type="ChEBI" id="CHEBI:15378"/>
        <dbReference type="ChEBI" id="CHEBI:15740"/>
        <dbReference type="ChEBI" id="CHEBI:58121"/>
        <dbReference type="ChEBI" id="CHEBI:58830"/>
        <dbReference type="EC" id="4.1.99.12"/>
    </reaction>
</comment>
<dbReference type="GO" id="GO:0005829">
    <property type="term" value="C:cytosol"/>
    <property type="evidence" value="ECO:0007669"/>
    <property type="project" value="TreeGrafter"/>
</dbReference>
<dbReference type="InterPro" id="IPR000422">
    <property type="entry name" value="DHBP_synthase_RibB"/>
</dbReference>
<dbReference type="SUPFAM" id="SSF55821">
    <property type="entry name" value="YrdC/RibB"/>
    <property type="match status" value="1"/>
</dbReference>
<evidence type="ECO:0000256" key="4">
    <source>
        <dbReference type="ARBA" id="ARBA00018836"/>
    </source>
</evidence>
<dbReference type="InterPro" id="IPR017945">
    <property type="entry name" value="DHBP_synth_RibB-like_a/b_dom"/>
</dbReference>
<dbReference type="PANTHER" id="PTHR21327">
    <property type="entry name" value="GTP CYCLOHYDROLASE II-RELATED"/>
    <property type="match status" value="1"/>
</dbReference>
<proteinExistence type="inferred from homology"/>
<sequence>MSFEPSAAVFSSIEEVVKDAAEGKVFVLLDDEERENEGDLVALADRVSPEAINMMIRYGSGIVCLAFSEYHAKKLGLGLMSRRNANDGCPAFTESIDARHGITTGVSASDRAATILKAVSDDSSADDIVTPGHVFPIVANPGGVLKRGGHTEAGVDIAKLAGAAHAAVICELMNPDGTMARLPEIMEFASANGIKVTTIKKLREYLSSS</sequence>
<organism evidence="8 9">
    <name type="scientific">Anaplasma phagocytophilum</name>
    <name type="common">Ehrlichia phagocytophila</name>
    <dbReference type="NCBI Taxonomy" id="948"/>
    <lineage>
        <taxon>Bacteria</taxon>
        <taxon>Pseudomonadati</taxon>
        <taxon>Pseudomonadota</taxon>
        <taxon>Alphaproteobacteria</taxon>
        <taxon>Rickettsiales</taxon>
        <taxon>Anaplasmataceae</taxon>
        <taxon>Anaplasma</taxon>
        <taxon>phagocytophilum group</taxon>
    </lineage>
</organism>
<dbReference type="EMBL" id="CCXQ01000076">
    <property type="protein sequence ID" value="CEG20759.1"/>
    <property type="molecule type" value="Genomic_DNA"/>
</dbReference>
<comment type="similarity">
    <text evidence="7">Belongs to the DHBP synthase family.</text>
</comment>
<keyword evidence="7" id="KW-0456">Lyase</keyword>
<keyword evidence="6 7" id="KW-0479">Metal-binding</keyword>
<evidence type="ECO:0000256" key="7">
    <source>
        <dbReference type="RuleBase" id="RU003843"/>
    </source>
</evidence>
<dbReference type="GO" id="GO:0009231">
    <property type="term" value="P:riboflavin biosynthetic process"/>
    <property type="evidence" value="ECO:0007669"/>
    <property type="project" value="UniProtKB-UniPathway"/>
</dbReference>
<keyword evidence="5 7" id="KW-0686">Riboflavin biosynthesis</keyword>
<comment type="function">
    <text evidence="1 7">Catalyzes the conversion of D-ribulose 5-phosphate to formate and 3,4-dihydroxy-2-butanone 4-phosphate.</text>
</comment>
<keyword evidence="7" id="KW-0460">Magnesium</keyword>
<accession>A0A098EEQ7</accession>
<reference evidence="8 9" key="1">
    <citation type="submission" date="2014-09" db="EMBL/GenBank/DDBJ databases">
        <authorList>
            <person name="Loux Valentin"/>
            <person name="Dugat Thibaut"/>
        </authorList>
    </citation>
    <scope>NUCLEOTIDE SEQUENCE [LARGE SCALE GENOMIC DNA]</scope>
    <source>
        <strain evidence="8 9">BOV-10_179</strain>
    </source>
</reference>
<evidence type="ECO:0000256" key="1">
    <source>
        <dbReference type="ARBA" id="ARBA00002284"/>
    </source>
</evidence>
<dbReference type="Gene3D" id="3.90.870.10">
    <property type="entry name" value="DHBP synthase"/>
    <property type="match status" value="1"/>
</dbReference>
<evidence type="ECO:0000256" key="2">
    <source>
        <dbReference type="ARBA" id="ARBA00004904"/>
    </source>
</evidence>
<keyword evidence="7" id="KW-0464">Manganese</keyword>
<evidence type="ECO:0000256" key="5">
    <source>
        <dbReference type="ARBA" id="ARBA00022619"/>
    </source>
</evidence>
<name>A0A098EEQ7_ANAPH</name>
<evidence type="ECO:0000313" key="9">
    <source>
        <dbReference type="Proteomes" id="UP000055047"/>
    </source>
</evidence>
<dbReference type="EC" id="4.1.99.12" evidence="3 7"/>
<dbReference type="NCBIfam" id="TIGR00506">
    <property type="entry name" value="ribB"/>
    <property type="match status" value="1"/>
</dbReference>
<comment type="cofactor">
    <cofactor evidence="7">
        <name>Mg(2+)</name>
        <dbReference type="ChEBI" id="CHEBI:18420"/>
    </cofactor>
    <cofactor evidence="7">
        <name>Mn(2+)</name>
        <dbReference type="ChEBI" id="CHEBI:29035"/>
    </cofactor>
    <text evidence="7">Binds 2 divalent metal cations per subunit. Magnesium or manganese.</text>
</comment>
<dbReference type="Pfam" id="PF00926">
    <property type="entry name" value="DHBP_synthase"/>
    <property type="match status" value="1"/>
</dbReference>
<evidence type="ECO:0000256" key="6">
    <source>
        <dbReference type="ARBA" id="ARBA00022723"/>
    </source>
</evidence>
<evidence type="ECO:0000256" key="3">
    <source>
        <dbReference type="ARBA" id="ARBA00012153"/>
    </source>
</evidence>
<evidence type="ECO:0000313" key="8">
    <source>
        <dbReference type="EMBL" id="CEG20759.1"/>
    </source>
</evidence>
<dbReference type="RefSeq" id="WP_060757786.1">
    <property type="nucleotide sequence ID" value="NZ_CCXQ01000076.1"/>
</dbReference>
<dbReference type="AlphaFoldDB" id="A0A098EEQ7"/>
<dbReference type="GO" id="GO:0008686">
    <property type="term" value="F:3,4-dihydroxy-2-butanone-4-phosphate synthase activity"/>
    <property type="evidence" value="ECO:0007669"/>
    <property type="project" value="UniProtKB-EC"/>
</dbReference>
<protein>
    <recommendedName>
        <fullName evidence="4 7">3,4-dihydroxy-2-butanone 4-phosphate synthase</fullName>
        <shortName evidence="7">DHBP synthase</shortName>
        <ecNumber evidence="3 7">4.1.99.12</ecNumber>
    </recommendedName>
</protein>
<gene>
    <name evidence="8" type="primary">ribB</name>
    <name evidence="8" type="ORF">ANAPHAGO_00815</name>
</gene>
<dbReference type="Proteomes" id="UP000055047">
    <property type="component" value="Unassembled WGS sequence"/>
</dbReference>
<comment type="subunit">
    <text evidence="7">Homodimer.</text>
</comment>